<dbReference type="AlphaFoldDB" id="A0A8D5FSG0"/>
<dbReference type="KEGG" id="dbk:DGMP_15720"/>
<evidence type="ECO:0000313" key="5">
    <source>
        <dbReference type="EMBL" id="BCL60879.1"/>
    </source>
</evidence>
<protein>
    <recommendedName>
        <fullName evidence="1">diguanylate cyclase</fullName>
        <ecNumber evidence="1">2.7.7.65</ecNumber>
    </recommendedName>
</protein>
<keyword evidence="2" id="KW-0175">Coiled coil</keyword>
<evidence type="ECO:0000256" key="1">
    <source>
        <dbReference type="ARBA" id="ARBA00012528"/>
    </source>
</evidence>
<dbReference type="PANTHER" id="PTHR45138:SF9">
    <property type="entry name" value="DIGUANYLATE CYCLASE DGCM-RELATED"/>
    <property type="match status" value="1"/>
</dbReference>
<dbReference type="GO" id="GO:1902201">
    <property type="term" value="P:negative regulation of bacterial-type flagellum-dependent cell motility"/>
    <property type="evidence" value="ECO:0007669"/>
    <property type="project" value="TreeGrafter"/>
</dbReference>
<name>A0A8D5FSG0_9BACT</name>
<dbReference type="EC" id="2.7.7.65" evidence="1"/>
<dbReference type="RefSeq" id="WP_228856962.1">
    <property type="nucleotide sequence ID" value="NZ_AP024086.1"/>
</dbReference>
<dbReference type="PROSITE" id="PS50887">
    <property type="entry name" value="GGDEF"/>
    <property type="match status" value="1"/>
</dbReference>
<dbReference type="GO" id="GO:0043709">
    <property type="term" value="P:cell adhesion involved in single-species biofilm formation"/>
    <property type="evidence" value="ECO:0007669"/>
    <property type="project" value="TreeGrafter"/>
</dbReference>
<keyword evidence="6" id="KW-1185">Reference proteome</keyword>
<dbReference type="InterPro" id="IPR013976">
    <property type="entry name" value="HDOD"/>
</dbReference>
<evidence type="ECO:0000256" key="2">
    <source>
        <dbReference type="SAM" id="Coils"/>
    </source>
</evidence>
<dbReference type="CDD" id="cd01949">
    <property type="entry name" value="GGDEF"/>
    <property type="match status" value="1"/>
</dbReference>
<dbReference type="EMBL" id="AP024086">
    <property type="protein sequence ID" value="BCL60879.1"/>
    <property type="molecule type" value="Genomic_DNA"/>
</dbReference>
<reference evidence="5" key="1">
    <citation type="submission" date="2020-09" db="EMBL/GenBank/DDBJ databases">
        <title>Desulfogranum mesoprofundum gen. nov., sp. nov., a novel mesophilic, sulfate-reducing chemolithoautotroph isolated from a deep-sea hydrothermal vent chimney in the Suiyo Seamount.</title>
        <authorList>
            <person name="Hashimoto Y."/>
            <person name="Nakagawa S."/>
        </authorList>
    </citation>
    <scope>NUCLEOTIDE SEQUENCE</scope>
    <source>
        <strain evidence="5">KT2</strain>
    </source>
</reference>
<dbReference type="InterPro" id="IPR050469">
    <property type="entry name" value="Diguanylate_Cyclase"/>
</dbReference>
<dbReference type="PROSITE" id="PS51833">
    <property type="entry name" value="HDOD"/>
    <property type="match status" value="1"/>
</dbReference>
<evidence type="ECO:0000259" key="3">
    <source>
        <dbReference type="PROSITE" id="PS50887"/>
    </source>
</evidence>
<dbReference type="GO" id="GO:0052621">
    <property type="term" value="F:diguanylate cyclase activity"/>
    <property type="evidence" value="ECO:0007669"/>
    <property type="project" value="UniProtKB-EC"/>
</dbReference>
<feature type="domain" description="HDOD" evidence="4">
    <location>
        <begin position="32"/>
        <end position="227"/>
    </location>
</feature>
<dbReference type="FunFam" id="3.30.70.270:FF:000001">
    <property type="entry name" value="Diguanylate cyclase domain protein"/>
    <property type="match status" value="1"/>
</dbReference>
<dbReference type="InterPro" id="IPR000160">
    <property type="entry name" value="GGDEF_dom"/>
</dbReference>
<dbReference type="SMART" id="SM00267">
    <property type="entry name" value="GGDEF"/>
    <property type="match status" value="1"/>
</dbReference>
<dbReference type="Pfam" id="PF00990">
    <property type="entry name" value="GGDEF"/>
    <property type="match status" value="1"/>
</dbReference>
<gene>
    <name evidence="5" type="ORF">DGMP_15720</name>
</gene>
<evidence type="ECO:0000259" key="4">
    <source>
        <dbReference type="PROSITE" id="PS51833"/>
    </source>
</evidence>
<accession>A0A8D5FSG0</accession>
<dbReference type="Pfam" id="PF08668">
    <property type="entry name" value="HDOD"/>
    <property type="match status" value="1"/>
</dbReference>
<dbReference type="PANTHER" id="PTHR45138">
    <property type="entry name" value="REGULATORY COMPONENTS OF SENSORY TRANSDUCTION SYSTEM"/>
    <property type="match status" value="1"/>
</dbReference>
<proteinExistence type="predicted"/>
<dbReference type="NCBIfam" id="TIGR00254">
    <property type="entry name" value="GGDEF"/>
    <property type="match status" value="1"/>
</dbReference>
<dbReference type="GO" id="GO:0005886">
    <property type="term" value="C:plasma membrane"/>
    <property type="evidence" value="ECO:0007669"/>
    <property type="project" value="TreeGrafter"/>
</dbReference>
<sequence>MSIRFINIKHLPKLCAMNKNELLEKILSSDQLPTLPTVASKLISLTSKEDTTLADIANLVSKDIALSTKILKVSNSAFYSFPQQIGTIKQAVSILGTNAVRSLVLSFSFLSMKKGKGETRFNFEKFWERSLASAVASKLILEKVKGADTEEIFVTGLLQNLGELILACTFPAEYDTVLQTIEEKQYDSFGVEKSTFGADHSFIGTEVVKSWGFPNVLVLPIRYHHDPEKYTGKDKKMRDTIRAIYLSDLLIRILYSEKPEEYHRQFRKEAKKLLGLSAGDIESIFEQVHFKVQEAGKYFNLKIKSTKSVQEILQEANIRLSLLNLDYDQMNKQLIETKIHLENLTSELEEKNRLLDNLANIDGLTEVYNHRYFQNSLDQEIDRAIRNESFLSLLLIDIDHFKKFNDTYGHQAGDFVLKSFAGILQDNIRKYDTLARYGGEEFTIILPETSGKEALHVAEKLRKAIEEASFLNGPEEYHVTASFGQACCKPATEDDFSKNKLISMADQALYEAKEKGRNRVATYTPRKKWFSFK</sequence>
<dbReference type="Proteomes" id="UP000826725">
    <property type="component" value="Chromosome"/>
</dbReference>
<feature type="coiled-coil region" evidence="2">
    <location>
        <begin position="313"/>
        <end position="361"/>
    </location>
</feature>
<feature type="domain" description="GGDEF" evidence="3">
    <location>
        <begin position="389"/>
        <end position="525"/>
    </location>
</feature>
<organism evidence="5 6">
    <name type="scientific">Desulfomarina profundi</name>
    <dbReference type="NCBI Taxonomy" id="2772557"/>
    <lineage>
        <taxon>Bacteria</taxon>
        <taxon>Pseudomonadati</taxon>
        <taxon>Thermodesulfobacteriota</taxon>
        <taxon>Desulfobulbia</taxon>
        <taxon>Desulfobulbales</taxon>
        <taxon>Desulfobulbaceae</taxon>
        <taxon>Desulfomarina</taxon>
    </lineage>
</organism>
<evidence type="ECO:0000313" key="6">
    <source>
        <dbReference type="Proteomes" id="UP000826725"/>
    </source>
</evidence>